<evidence type="ECO:0000313" key="5">
    <source>
        <dbReference type="Proteomes" id="UP000319576"/>
    </source>
</evidence>
<dbReference type="InterPro" id="IPR036770">
    <property type="entry name" value="Ankyrin_rpt-contain_sf"/>
</dbReference>
<feature type="repeat" description="ANK" evidence="3">
    <location>
        <begin position="354"/>
        <end position="386"/>
    </location>
</feature>
<dbReference type="OrthoDB" id="9805202at2"/>
<dbReference type="Pfam" id="PF12796">
    <property type="entry name" value="Ank_2"/>
    <property type="match status" value="1"/>
</dbReference>
<dbReference type="PANTHER" id="PTHR24171">
    <property type="entry name" value="ANKYRIN REPEAT DOMAIN-CONTAINING PROTEIN 39-RELATED"/>
    <property type="match status" value="1"/>
</dbReference>
<evidence type="ECO:0000256" key="1">
    <source>
        <dbReference type="ARBA" id="ARBA00022737"/>
    </source>
</evidence>
<reference evidence="4 5" key="1">
    <citation type="submission" date="2019-02" db="EMBL/GenBank/DDBJ databases">
        <title>Deep-cultivation of Planctomycetes and their phenomic and genomic characterization uncovers novel biology.</title>
        <authorList>
            <person name="Wiegand S."/>
            <person name="Jogler M."/>
            <person name="Boedeker C."/>
            <person name="Pinto D."/>
            <person name="Vollmers J."/>
            <person name="Rivas-Marin E."/>
            <person name="Kohn T."/>
            <person name="Peeters S.H."/>
            <person name="Heuer A."/>
            <person name="Rast P."/>
            <person name="Oberbeckmann S."/>
            <person name="Bunk B."/>
            <person name="Jeske O."/>
            <person name="Meyerdierks A."/>
            <person name="Storesund J.E."/>
            <person name="Kallscheuer N."/>
            <person name="Luecker S."/>
            <person name="Lage O.M."/>
            <person name="Pohl T."/>
            <person name="Merkel B.J."/>
            <person name="Hornburger P."/>
            <person name="Mueller R.-W."/>
            <person name="Bruemmer F."/>
            <person name="Labrenz M."/>
            <person name="Spormann A.M."/>
            <person name="Op den Camp H."/>
            <person name="Overmann J."/>
            <person name="Amann R."/>
            <person name="Jetten M.S.M."/>
            <person name="Mascher T."/>
            <person name="Medema M.H."/>
            <person name="Devos D.P."/>
            <person name="Kaster A.-K."/>
            <person name="Ovreas L."/>
            <person name="Rohde M."/>
            <person name="Galperin M.Y."/>
            <person name="Jogler C."/>
        </authorList>
    </citation>
    <scope>NUCLEOTIDE SEQUENCE [LARGE SCALE GENOMIC DNA]</scope>
    <source>
        <strain evidence="4 5">ETA_A1</strain>
    </source>
</reference>
<dbReference type="KEGG" id="uli:ETAA1_17370"/>
<keyword evidence="5" id="KW-1185">Reference proteome</keyword>
<dbReference type="Gene3D" id="1.25.40.20">
    <property type="entry name" value="Ankyrin repeat-containing domain"/>
    <property type="match status" value="2"/>
</dbReference>
<dbReference type="AlphaFoldDB" id="A0A517XQM8"/>
<dbReference type="SUPFAM" id="SSF48403">
    <property type="entry name" value="Ankyrin repeat"/>
    <property type="match status" value="1"/>
</dbReference>
<protein>
    <submittedName>
        <fullName evidence="4">Ankyrin repeats (3 copies)</fullName>
    </submittedName>
</protein>
<dbReference type="EMBL" id="CP036273">
    <property type="protein sequence ID" value="QDU19799.1"/>
    <property type="molecule type" value="Genomic_DNA"/>
</dbReference>
<evidence type="ECO:0000256" key="2">
    <source>
        <dbReference type="ARBA" id="ARBA00023043"/>
    </source>
</evidence>
<evidence type="ECO:0000313" key="4">
    <source>
        <dbReference type="EMBL" id="QDU19799.1"/>
    </source>
</evidence>
<name>A0A517XQM8_9BACT</name>
<evidence type="ECO:0000256" key="3">
    <source>
        <dbReference type="PROSITE-ProRule" id="PRU00023"/>
    </source>
</evidence>
<sequence length="440" mass="47056">MDAPTWRGAYDRWLILPQGRLNVIDFDFYRRVAEQGTPERSVWQFSWRGRTRFDPVWDMVLEGSTGFSGAFARQVTLNMQTADADLTTDLLGALEAASADGAVVLEGESVFLKNRAATPVAMQFDAGHKGGSYVTKGAARGAVSRKGLITLAAAGEFVGTFTARHGVKATVDHPPPAIWTEGPIERQRGRQVFPILHAGQKGMTVSGQHFGDDAHLFVDGRRASGSVRRGAGETVVITLSSLPPVGMHLLQVQVPDGMCSNDFIFHVTTDATSAAGLKRELDQAHVPPSQDPLAALVRKGDLAGVKSLLPTKAAVTARRADGSTPLITAALHGKLEIARYLIDAGADVSGTNGDGNTPLHVAAFLCRAEVVRLLLDKGASVAAMNGRGETALDVVSSAWNQDLSNFYTGIDAAVGLNLDLKLIEPQRPQMARLIREHARK</sequence>
<feature type="repeat" description="ANK" evidence="3">
    <location>
        <begin position="321"/>
        <end position="353"/>
    </location>
</feature>
<dbReference type="PANTHER" id="PTHR24171:SF9">
    <property type="entry name" value="ANKYRIN REPEAT DOMAIN-CONTAINING PROTEIN 39"/>
    <property type="match status" value="1"/>
</dbReference>
<proteinExistence type="predicted"/>
<accession>A0A517XQM8</accession>
<dbReference type="RefSeq" id="WP_145236318.1">
    <property type="nucleotide sequence ID" value="NZ_CP036273.1"/>
</dbReference>
<dbReference type="PRINTS" id="PR01415">
    <property type="entry name" value="ANKYRIN"/>
</dbReference>
<dbReference type="PROSITE" id="PS50088">
    <property type="entry name" value="ANK_REPEAT"/>
    <property type="match status" value="2"/>
</dbReference>
<dbReference type="SMART" id="SM00248">
    <property type="entry name" value="ANK"/>
    <property type="match status" value="2"/>
</dbReference>
<dbReference type="PROSITE" id="PS50297">
    <property type="entry name" value="ANK_REP_REGION"/>
    <property type="match status" value="2"/>
</dbReference>
<dbReference type="InterPro" id="IPR002110">
    <property type="entry name" value="Ankyrin_rpt"/>
</dbReference>
<organism evidence="4 5">
    <name type="scientific">Urbifossiella limnaea</name>
    <dbReference type="NCBI Taxonomy" id="2528023"/>
    <lineage>
        <taxon>Bacteria</taxon>
        <taxon>Pseudomonadati</taxon>
        <taxon>Planctomycetota</taxon>
        <taxon>Planctomycetia</taxon>
        <taxon>Gemmatales</taxon>
        <taxon>Gemmataceae</taxon>
        <taxon>Urbifossiella</taxon>
    </lineage>
</organism>
<gene>
    <name evidence="4" type="ORF">ETAA1_17370</name>
</gene>
<keyword evidence="1" id="KW-0677">Repeat</keyword>
<dbReference type="Proteomes" id="UP000319576">
    <property type="component" value="Chromosome"/>
</dbReference>
<keyword evidence="2 3" id="KW-0040">ANK repeat</keyword>